<dbReference type="Proteomes" id="UP000309676">
    <property type="component" value="Unassembled WGS sequence"/>
</dbReference>
<dbReference type="EC" id="2.7.13.3" evidence="2"/>
<keyword evidence="7" id="KW-0067">ATP-binding</keyword>
<feature type="transmembrane region" description="Helical" evidence="9">
    <location>
        <begin position="7"/>
        <end position="26"/>
    </location>
</feature>
<keyword evidence="9" id="KW-0812">Transmembrane</keyword>
<dbReference type="GO" id="GO:0000155">
    <property type="term" value="F:phosphorelay sensor kinase activity"/>
    <property type="evidence" value="ECO:0007669"/>
    <property type="project" value="InterPro"/>
</dbReference>
<evidence type="ECO:0000256" key="6">
    <source>
        <dbReference type="ARBA" id="ARBA00022777"/>
    </source>
</evidence>
<dbReference type="InterPro" id="IPR036890">
    <property type="entry name" value="HATPase_C_sf"/>
</dbReference>
<evidence type="ECO:0000256" key="7">
    <source>
        <dbReference type="ARBA" id="ARBA00022840"/>
    </source>
</evidence>
<dbReference type="CDD" id="cd16917">
    <property type="entry name" value="HATPase_UhpB-NarQ-NarX-like"/>
    <property type="match status" value="1"/>
</dbReference>
<dbReference type="Gene3D" id="1.20.5.1930">
    <property type="match status" value="1"/>
</dbReference>
<evidence type="ECO:0000256" key="9">
    <source>
        <dbReference type="SAM" id="Phobius"/>
    </source>
</evidence>
<evidence type="ECO:0000256" key="2">
    <source>
        <dbReference type="ARBA" id="ARBA00012438"/>
    </source>
</evidence>
<dbReference type="PANTHER" id="PTHR24421">
    <property type="entry name" value="NITRATE/NITRITE SENSOR PROTEIN NARX-RELATED"/>
    <property type="match status" value="1"/>
</dbReference>
<evidence type="ECO:0000259" key="10">
    <source>
        <dbReference type="SMART" id="SM00387"/>
    </source>
</evidence>
<dbReference type="InterPro" id="IPR003594">
    <property type="entry name" value="HATPase_dom"/>
</dbReference>
<feature type="domain" description="Histidine kinase/HSP90-like ATPase" evidence="10">
    <location>
        <begin position="172"/>
        <end position="265"/>
    </location>
</feature>
<protein>
    <recommendedName>
        <fullName evidence="2">histidine kinase</fullName>
        <ecNumber evidence="2">2.7.13.3</ecNumber>
    </recommendedName>
</protein>
<keyword evidence="9" id="KW-1133">Transmembrane helix</keyword>
<dbReference type="GO" id="GO:0016020">
    <property type="term" value="C:membrane"/>
    <property type="evidence" value="ECO:0007669"/>
    <property type="project" value="InterPro"/>
</dbReference>
<dbReference type="EMBL" id="VCIW01000008">
    <property type="protein sequence ID" value="TLS51564.1"/>
    <property type="molecule type" value="Genomic_DNA"/>
</dbReference>
<sequence>MTYRTLKLFTILLPPVIIGGFEFIRHDWLISHLSMDMGNVYITALTLLLSYLFATWMFKKIERMNRRLAAAEAERAVFEERERLASELHDNIAQTLFFLNVKLKKGEWAEAESAVAEIDRNVRQAIFNLRSKPDEAGSLAARLRKWLSEWQTASGVDVDLELRIEEQYFTVAEEVLLFGIVQEALTNIRKHSNATKTDIRFVTAPNEWRLTIRDNGTGMRQAPRTENTYGLSLMSDRVRNVGASLEIESLDGQGTNITVRGRKGAAGR</sequence>
<feature type="transmembrane region" description="Helical" evidence="9">
    <location>
        <begin position="38"/>
        <end position="58"/>
    </location>
</feature>
<reference evidence="11 12" key="1">
    <citation type="submission" date="2019-05" db="EMBL/GenBank/DDBJ databases">
        <authorList>
            <person name="Narsing Rao M.P."/>
            <person name="Li W.J."/>
        </authorList>
    </citation>
    <scope>NUCLEOTIDE SEQUENCE [LARGE SCALE GENOMIC DNA]</scope>
    <source>
        <strain evidence="11 12">SYSU_K30003</strain>
    </source>
</reference>
<evidence type="ECO:0000256" key="3">
    <source>
        <dbReference type="ARBA" id="ARBA00022553"/>
    </source>
</evidence>
<dbReference type="Pfam" id="PF07730">
    <property type="entry name" value="HisKA_3"/>
    <property type="match status" value="1"/>
</dbReference>
<name>A0A5R9GEC7_9BACL</name>
<dbReference type="Pfam" id="PF02518">
    <property type="entry name" value="HATPase_c"/>
    <property type="match status" value="1"/>
</dbReference>
<proteinExistence type="predicted"/>
<evidence type="ECO:0000256" key="5">
    <source>
        <dbReference type="ARBA" id="ARBA00022741"/>
    </source>
</evidence>
<dbReference type="InterPro" id="IPR050482">
    <property type="entry name" value="Sensor_HK_TwoCompSys"/>
</dbReference>
<evidence type="ECO:0000313" key="12">
    <source>
        <dbReference type="Proteomes" id="UP000309676"/>
    </source>
</evidence>
<dbReference type="Gene3D" id="3.30.565.10">
    <property type="entry name" value="Histidine kinase-like ATPase, C-terminal domain"/>
    <property type="match status" value="1"/>
</dbReference>
<comment type="caution">
    <text evidence="11">The sequence shown here is derived from an EMBL/GenBank/DDBJ whole genome shotgun (WGS) entry which is preliminary data.</text>
</comment>
<dbReference type="SMART" id="SM00387">
    <property type="entry name" value="HATPase_c"/>
    <property type="match status" value="1"/>
</dbReference>
<evidence type="ECO:0000313" key="11">
    <source>
        <dbReference type="EMBL" id="TLS51564.1"/>
    </source>
</evidence>
<dbReference type="RefSeq" id="WP_138194726.1">
    <property type="nucleotide sequence ID" value="NZ_VCIW01000008.1"/>
</dbReference>
<evidence type="ECO:0000256" key="8">
    <source>
        <dbReference type="ARBA" id="ARBA00023012"/>
    </source>
</evidence>
<dbReference type="OrthoDB" id="773385at2"/>
<dbReference type="PANTHER" id="PTHR24421:SF10">
    <property type="entry name" value="NITRATE_NITRITE SENSOR PROTEIN NARQ"/>
    <property type="match status" value="1"/>
</dbReference>
<comment type="catalytic activity">
    <reaction evidence="1">
        <text>ATP + protein L-histidine = ADP + protein N-phospho-L-histidine.</text>
        <dbReference type="EC" id="2.7.13.3"/>
    </reaction>
</comment>
<accession>A0A5R9GEC7</accession>
<keyword evidence="9" id="KW-0472">Membrane</keyword>
<dbReference type="GO" id="GO:0005524">
    <property type="term" value="F:ATP binding"/>
    <property type="evidence" value="ECO:0007669"/>
    <property type="project" value="UniProtKB-KW"/>
</dbReference>
<keyword evidence="5" id="KW-0547">Nucleotide-binding</keyword>
<dbReference type="SUPFAM" id="SSF55874">
    <property type="entry name" value="ATPase domain of HSP90 chaperone/DNA topoisomerase II/histidine kinase"/>
    <property type="match status" value="1"/>
</dbReference>
<keyword evidence="12" id="KW-1185">Reference proteome</keyword>
<dbReference type="AlphaFoldDB" id="A0A5R9GEC7"/>
<keyword evidence="4" id="KW-0808">Transferase</keyword>
<organism evidence="11 12">
    <name type="scientific">Paenibacillus antri</name>
    <dbReference type="NCBI Taxonomy" id="2582848"/>
    <lineage>
        <taxon>Bacteria</taxon>
        <taxon>Bacillati</taxon>
        <taxon>Bacillota</taxon>
        <taxon>Bacilli</taxon>
        <taxon>Bacillales</taxon>
        <taxon>Paenibacillaceae</taxon>
        <taxon>Paenibacillus</taxon>
    </lineage>
</organism>
<evidence type="ECO:0000256" key="1">
    <source>
        <dbReference type="ARBA" id="ARBA00000085"/>
    </source>
</evidence>
<keyword evidence="3" id="KW-0597">Phosphoprotein</keyword>
<evidence type="ECO:0000256" key="4">
    <source>
        <dbReference type="ARBA" id="ARBA00022679"/>
    </source>
</evidence>
<dbReference type="InterPro" id="IPR011712">
    <property type="entry name" value="Sig_transdc_His_kin_sub3_dim/P"/>
</dbReference>
<dbReference type="GO" id="GO:0046983">
    <property type="term" value="F:protein dimerization activity"/>
    <property type="evidence" value="ECO:0007669"/>
    <property type="project" value="InterPro"/>
</dbReference>
<keyword evidence="8" id="KW-0902">Two-component regulatory system</keyword>
<gene>
    <name evidence="11" type="ORF">FE782_13745</name>
</gene>
<keyword evidence="6 11" id="KW-0418">Kinase</keyword>